<evidence type="ECO:0000259" key="1">
    <source>
        <dbReference type="PROSITE" id="PS51186"/>
    </source>
</evidence>
<dbReference type="PROSITE" id="PS51186">
    <property type="entry name" value="GNAT"/>
    <property type="match status" value="1"/>
</dbReference>
<dbReference type="RefSeq" id="XP_012895964.1">
    <property type="nucleotide sequence ID" value="XM_013040510.1"/>
</dbReference>
<evidence type="ECO:0000313" key="2">
    <source>
        <dbReference type="EMBL" id="CBK21916.2"/>
    </source>
</evidence>
<organism evidence="2">
    <name type="scientific">Blastocystis hominis</name>
    <dbReference type="NCBI Taxonomy" id="12968"/>
    <lineage>
        <taxon>Eukaryota</taxon>
        <taxon>Sar</taxon>
        <taxon>Stramenopiles</taxon>
        <taxon>Bigyra</taxon>
        <taxon>Opalozoa</taxon>
        <taxon>Opalinata</taxon>
        <taxon>Blastocystidae</taxon>
        <taxon>Blastocystis</taxon>
    </lineage>
</organism>
<dbReference type="Pfam" id="PF13302">
    <property type="entry name" value="Acetyltransf_3"/>
    <property type="match status" value="1"/>
</dbReference>
<dbReference type="EMBL" id="FN668645">
    <property type="protein sequence ID" value="CBK21916.2"/>
    <property type="molecule type" value="Genomic_DNA"/>
</dbReference>
<dbReference type="SUPFAM" id="SSF55729">
    <property type="entry name" value="Acyl-CoA N-acyltransferases (Nat)"/>
    <property type="match status" value="1"/>
</dbReference>
<dbReference type="InterPro" id="IPR051531">
    <property type="entry name" value="N-acetyltransferase"/>
</dbReference>
<sequence length="199" mass="23145">MCITHKGAVVLETERLLLRPFKKEDAEYVFKYASDDETTRFMRFQTHKSIKDSEDIVNIWVNGNSDPHCYNWCIVCKECGECVGSIAINEIVEYHNQGSIGYILRKDHWNKGLMSEACKRLIRFCFEELNFQRVESIHSQENPASGRVMVKSGMQFEGTKKEYFPTDHGYVDCNMYAITRSRFETLFSHSSVCKQTLHS</sequence>
<dbReference type="GeneID" id="24919222"/>
<dbReference type="OMA" id="FIDYLAH"/>
<keyword evidence="3" id="KW-1185">Reference proteome</keyword>
<dbReference type="Proteomes" id="UP000008312">
    <property type="component" value="Unassembled WGS sequence"/>
</dbReference>
<dbReference type="InParanoid" id="D8M1H7"/>
<accession>D8M1H7</accession>
<proteinExistence type="predicted"/>
<dbReference type="OrthoDB" id="630895at2759"/>
<dbReference type="AlphaFoldDB" id="D8M1H7"/>
<dbReference type="GO" id="GO:0016747">
    <property type="term" value="F:acyltransferase activity, transferring groups other than amino-acyl groups"/>
    <property type="evidence" value="ECO:0007669"/>
    <property type="project" value="InterPro"/>
</dbReference>
<name>D8M1H7_BLAHO</name>
<gene>
    <name evidence="2" type="ORF">GSBLH_T00002010001</name>
</gene>
<evidence type="ECO:0000313" key="3">
    <source>
        <dbReference type="Proteomes" id="UP000008312"/>
    </source>
</evidence>
<reference evidence="2" key="1">
    <citation type="submission" date="2010-02" db="EMBL/GenBank/DDBJ databases">
        <title>Sequencing and annotation of the Blastocystis hominis genome.</title>
        <authorList>
            <person name="Wincker P."/>
        </authorList>
    </citation>
    <scope>NUCLEOTIDE SEQUENCE</scope>
    <source>
        <strain evidence="2">Singapore isolate B</strain>
    </source>
</reference>
<dbReference type="PANTHER" id="PTHR43792">
    <property type="entry name" value="GNAT FAMILY, PUTATIVE (AFU_ORTHOLOGUE AFUA_3G00765)-RELATED-RELATED"/>
    <property type="match status" value="1"/>
</dbReference>
<dbReference type="Gene3D" id="3.40.630.30">
    <property type="match status" value="1"/>
</dbReference>
<dbReference type="InterPro" id="IPR000182">
    <property type="entry name" value="GNAT_dom"/>
</dbReference>
<feature type="domain" description="N-acetyltransferase" evidence="1">
    <location>
        <begin position="16"/>
        <end position="176"/>
    </location>
</feature>
<protein>
    <recommendedName>
        <fullName evidence="1">N-acetyltransferase domain-containing protein</fullName>
    </recommendedName>
</protein>
<dbReference type="InterPro" id="IPR016181">
    <property type="entry name" value="Acyl_CoA_acyltransferase"/>
</dbReference>